<dbReference type="Pfam" id="PF08359">
    <property type="entry name" value="TetR_C_4"/>
    <property type="match status" value="1"/>
</dbReference>
<dbReference type="PROSITE" id="PS50977">
    <property type="entry name" value="HTH_TETR_2"/>
    <property type="match status" value="1"/>
</dbReference>
<feature type="DNA-binding region" description="H-T-H motif" evidence="2">
    <location>
        <begin position="54"/>
        <end position="73"/>
    </location>
</feature>
<dbReference type="InterPro" id="IPR001647">
    <property type="entry name" value="HTH_TetR"/>
</dbReference>
<evidence type="ECO:0000313" key="5">
    <source>
        <dbReference type="EMBL" id="ABF41081.1"/>
    </source>
</evidence>
<dbReference type="eggNOG" id="COG1309">
    <property type="taxonomic scope" value="Bacteria"/>
</dbReference>
<name>Q1IPW9_KORVE</name>
<dbReference type="Gene3D" id="1.10.357.10">
    <property type="entry name" value="Tetracycline Repressor, domain 2"/>
    <property type="match status" value="1"/>
</dbReference>
<keyword evidence="1 2" id="KW-0238">DNA-binding</keyword>
<dbReference type="GO" id="GO:0003677">
    <property type="term" value="F:DNA binding"/>
    <property type="evidence" value="ECO:0007669"/>
    <property type="project" value="UniProtKB-UniRule"/>
</dbReference>
<dbReference type="Gene3D" id="1.10.10.60">
    <property type="entry name" value="Homeodomain-like"/>
    <property type="match status" value="1"/>
</dbReference>
<protein>
    <submittedName>
        <fullName evidence="5">Transcriptional regulator, TetR family</fullName>
    </submittedName>
</protein>
<feature type="region of interest" description="Disordered" evidence="3">
    <location>
        <begin position="1"/>
        <end position="30"/>
    </location>
</feature>
<proteinExistence type="predicted"/>
<evidence type="ECO:0000256" key="3">
    <source>
        <dbReference type="SAM" id="MobiDB-lite"/>
    </source>
</evidence>
<feature type="domain" description="HTH tetR-type" evidence="4">
    <location>
        <begin position="31"/>
        <end position="91"/>
    </location>
</feature>
<dbReference type="AlphaFoldDB" id="Q1IPW9"/>
<dbReference type="STRING" id="204669.Acid345_2080"/>
<dbReference type="Pfam" id="PF00440">
    <property type="entry name" value="TetR_N"/>
    <property type="match status" value="1"/>
</dbReference>
<evidence type="ECO:0000256" key="2">
    <source>
        <dbReference type="PROSITE-ProRule" id="PRU00335"/>
    </source>
</evidence>
<sequence length="219" mass="24314">MQSAGHRSGAAKKPVPASTAKAENGTPGGKSDKYQRILDAAIAVIAEKGFFTARISDIAERADVADGTVYLYFKSKEDILMKAINAAFDGFMRHALTELAKIESPEKQLRRLAYLHLEAMGSNRNAAKVFQMELRQSTRFLEEFSHDHMVEYFALVREAIRRGQHDGTFRAELSDKVAANCFFGSLDEMVTSWVLSGEDYPLAHAAEHVCDVILKGLEK</sequence>
<dbReference type="InterPro" id="IPR009057">
    <property type="entry name" value="Homeodomain-like_sf"/>
</dbReference>
<dbReference type="SUPFAM" id="SSF46689">
    <property type="entry name" value="Homeodomain-like"/>
    <property type="match status" value="1"/>
</dbReference>
<dbReference type="SUPFAM" id="SSF48498">
    <property type="entry name" value="Tetracyclin repressor-like, C-terminal domain"/>
    <property type="match status" value="1"/>
</dbReference>
<dbReference type="HOGENOM" id="CLU_069356_12_2_0"/>
<dbReference type="KEGG" id="aba:Acid345_2080"/>
<reference evidence="5 6" key="1">
    <citation type="journal article" date="2009" name="Appl. Environ. Microbiol.">
        <title>Three genomes from the phylum Acidobacteria provide insight into the lifestyles of these microorganisms in soils.</title>
        <authorList>
            <person name="Ward N.L."/>
            <person name="Challacombe J.F."/>
            <person name="Janssen P.H."/>
            <person name="Henrissat B."/>
            <person name="Coutinho P.M."/>
            <person name="Wu M."/>
            <person name="Xie G."/>
            <person name="Haft D.H."/>
            <person name="Sait M."/>
            <person name="Badger J."/>
            <person name="Barabote R.D."/>
            <person name="Bradley B."/>
            <person name="Brettin T.S."/>
            <person name="Brinkac L.M."/>
            <person name="Bruce D."/>
            <person name="Creasy T."/>
            <person name="Daugherty S.C."/>
            <person name="Davidsen T.M."/>
            <person name="DeBoy R.T."/>
            <person name="Detter J.C."/>
            <person name="Dodson R.J."/>
            <person name="Durkin A.S."/>
            <person name="Ganapathy A."/>
            <person name="Gwinn-Giglio M."/>
            <person name="Han C.S."/>
            <person name="Khouri H."/>
            <person name="Kiss H."/>
            <person name="Kothari S.P."/>
            <person name="Madupu R."/>
            <person name="Nelson K.E."/>
            <person name="Nelson W.C."/>
            <person name="Paulsen I."/>
            <person name="Penn K."/>
            <person name="Ren Q."/>
            <person name="Rosovitz M.J."/>
            <person name="Selengut J.D."/>
            <person name="Shrivastava S."/>
            <person name="Sullivan S.A."/>
            <person name="Tapia R."/>
            <person name="Thompson L.S."/>
            <person name="Watkins K.L."/>
            <person name="Yang Q."/>
            <person name="Yu C."/>
            <person name="Zafar N."/>
            <person name="Zhou L."/>
            <person name="Kuske C.R."/>
        </authorList>
    </citation>
    <scope>NUCLEOTIDE SEQUENCE [LARGE SCALE GENOMIC DNA]</scope>
    <source>
        <strain evidence="5 6">Ellin345</strain>
    </source>
</reference>
<dbReference type="Proteomes" id="UP000002432">
    <property type="component" value="Chromosome"/>
</dbReference>
<dbReference type="InterPro" id="IPR050109">
    <property type="entry name" value="HTH-type_TetR-like_transc_reg"/>
</dbReference>
<dbReference type="PANTHER" id="PTHR30055">
    <property type="entry name" value="HTH-TYPE TRANSCRIPTIONAL REGULATOR RUTR"/>
    <property type="match status" value="1"/>
</dbReference>
<dbReference type="EMBL" id="CP000360">
    <property type="protein sequence ID" value="ABF41081.1"/>
    <property type="molecule type" value="Genomic_DNA"/>
</dbReference>
<accession>Q1IPW9</accession>
<dbReference type="InterPro" id="IPR036271">
    <property type="entry name" value="Tet_transcr_reg_TetR-rel_C_sf"/>
</dbReference>
<evidence type="ECO:0000259" key="4">
    <source>
        <dbReference type="PROSITE" id="PS50977"/>
    </source>
</evidence>
<evidence type="ECO:0000256" key="1">
    <source>
        <dbReference type="ARBA" id="ARBA00023125"/>
    </source>
</evidence>
<gene>
    <name evidence="5" type="ordered locus">Acid345_2080</name>
</gene>
<dbReference type="PRINTS" id="PR00455">
    <property type="entry name" value="HTHTETR"/>
</dbReference>
<organism evidence="5 6">
    <name type="scientific">Koribacter versatilis (strain Ellin345)</name>
    <dbReference type="NCBI Taxonomy" id="204669"/>
    <lineage>
        <taxon>Bacteria</taxon>
        <taxon>Pseudomonadati</taxon>
        <taxon>Acidobacteriota</taxon>
        <taxon>Terriglobia</taxon>
        <taxon>Terriglobales</taxon>
        <taxon>Candidatus Korobacteraceae</taxon>
        <taxon>Candidatus Korobacter</taxon>
    </lineage>
</organism>
<dbReference type="InterPro" id="IPR013570">
    <property type="entry name" value="Tscrpt_reg_YsiA_C"/>
</dbReference>
<keyword evidence="6" id="KW-1185">Reference proteome</keyword>
<dbReference type="EnsemblBacteria" id="ABF41081">
    <property type="protein sequence ID" value="ABF41081"/>
    <property type="gene ID" value="Acid345_2080"/>
</dbReference>
<evidence type="ECO:0000313" key="6">
    <source>
        <dbReference type="Proteomes" id="UP000002432"/>
    </source>
</evidence>